<organism evidence="7 8">
    <name type="scientific">Methanospirillum hungatei JF-1 (strain ATCC 27890 / DSM 864 / NBRC 100397 / JF-1)</name>
    <dbReference type="NCBI Taxonomy" id="323259"/>
    <lineage>
        <taxon>Archaea</taxon>
        <taxon>Methanobacteriati</taxon>
        <taxon>Methanobacteriota</taxon>
        <taxon>Stenosarchaea group</taxon>
        <taxon>Methanomicrobia</taxon>
        <taxon>Methanomicrobiales</taxon>
        <taxon>Methanospirillaceae</taxon>
        <taxon>Methanospirillum</taxon>
    </lineage>
</organism>
<dbReference type="KEGG" id="mhu:Mhun_1058"/>
<comment type="similarity">
    <text evidence="1 5">Belongs to the peptidase S8 family.</text>
</comment>
<dbReference type="GO" id="GO:0004252">
    <property type="term" value="F:serine-type endopeptidase activity"/>
    <property type="evidence" value="ECO:0007669"/>
    <property type="project" value="InterPro"/>
</dbReference>
<dbReference type="Proteomes" id="UP000001941">
    <property type="component" value="Chromosome"/>
</dbReference>
<dbReference type="InterPro" id="IPR000209">
    <property type="entry name" value="Peptidase_S8/S53_dom"/>
</dbReference>
<dbReference type="InterPro" id="IPR050131">
    <property type="entry name" value="Peptidase_S8_subtilisin-like"/>
</dbReference>
<evidence type="ECO:0000256" key="1">
    <source>
        <dbReference type="ARBA" id="ARBA00011073"/>
    </source>
</evidence>
<reference evidence="8" key="1">
    <citation type="journal article" date="2016" name="Stand. Genomic Sci.">
        <title>Complete genome sequence of Methanospirillum hungatei type strain JF1.</title>
        <authorList>
            <person name="Gunsalus R.P."/>
            <person name="Cook L.E."/>
            <person name="Crable B."/>
            <person name="Rohlin L."/>
            <person name="McDonald E."/>
            <person name="Mouttaki H."/>
            <person name="Sieber J.R."/>
            <person name="Poweleit N."/>
            <person name="Zhou H."/>
            <person name="Lapidus A.L."/>
            <person name="Daligault H.E."/>
            <person name="Land M."/>
            <person name="Gilna P."/>
            <person name="Ivanova N."/>
            <person name="Kyrpides N."/>
            <person name="Culley D.E."/>
            <person name="McInerney M.J."/>
        </authorList>
    </citation>
    <scope>NUCLEOTIDE SEQUENCE [LARGE SCALE GENOMIC DNA]</scope>
    <source>
        <strain evidence="8">ATCC 27890 / DSM 864 / NBRC 100397 / JF-1</strain>
    </source>
</reference>
<evidence type="ECO:0000256" key="3">
    <source>
        <dbReference type="ARBA" id="ARBA00022801"/>
    </source>
</evidence>
<dbReference type="InterPro" id="IPR015500">
    <property type="entry name" value="Peptidase_S8_subtilisin-rel"/>
</dbReference>
<dbReference type="STRING" id="323259.Mhun_1058"/>
<keyword evidence="4" id="KW-0720">Serine protease</keyword>
<dbReference type="PROSITE" id="PS51892">
    <property type="entry name" value="SUBTILASE"/>
    <property type="match status" value="1"/>
</dbReference>
<dbReference type="PANTHER" id="PTHR43806">
    <property type="entry name" value="PEPTIDASE S8"/>
    <property type="match status" value="1"/>
</dbReference>
<dbReference type="InterPro" id="IPR036852">
    <property type="entry name" value="Peptidase_S8/S53_dom_sf"/>
</dbReference>
<dbReference type="EMBL" id="CP000254">
    <property type="protein sequence ID" value="ABD40808.1"/>
    <property type="molecule type" value="Genomic_DNA"/>
</dbReference>
<dbReference type="eggNOG" id="arCOG06738">
    <property type="taxonomic scope" value="Archaea"/>
</dbReference>
<dbReference type="HOGENOM" id="CLU_011263_15_6_2"/>
<evidence type="ECO:0000256" key="5">
    <source>
        <dbReference type="PROSITE-ProRule" id="PRU01240"/>
    </source>
</evidence>
<gene>
    <name evidence="7" type="ordered locus">Mhun_1058</name>
</gene>
<dbReference type="PRINTS" id="PR00723">
    <property type="entry name" value="SUBTILISIN"/>
</dbReference>
<dbReference type="SUPFAM" id="SSF52743">
    <property type="entry name" value="Subtilisin-like"/>
    <property type="match status" value="1"/>
</dbReference>
<dbReference type="PANTHER" id="PTHR43806:SF11">
    <property type="entry name" value="CEREVISIN-RELATED"/>
    <property type="match status" value="1"/>
</dbReference>
<evidence type="ECO:0000256" key="2">
    <source>
        <dbReference type="ARBA" id="ARBA00022670"/>
    </source>
</evidence>
<protein>
    <submittedName>
        <fullName evidence="7">Peptidase S8 and S53, subtilisin, kexin, sedolisin</fullName>
    </submittedName>
</protein>
<evidence type="ECO:0000259" key="6">
    <source>
        <dbReference type="Pfam" id="PF00082"/>
    </source>
</evidence>
<feature type="domain" description="Peptidase S8/S53" evidence="6">
    <location>
        <begin position="153"/>
        <end position="392"/>
    </location>
</feature>
<proteinExistence type="inferred from homology"/>
<sequence length="602" mass="64277">MVGLNLGCLNESGCFIKPVMMGFIGILLFCGLFIQVSGADSDEVRLIVYAAPNETGGYEPVPPDVPLPENVTYSLRSPLLGFVAVDTDPNETEYVTNELLNLPWVHEIEQDAQRKSGSVTKDDQIINSSPDQWALVRTGVDTVRRSGLNTSVLKVAVISTGVDLSHPDVGPIDQGYDWAGQDSRPEDADGYGTALCGVISLIAGNVSQNSTNSSLVLIPERIGVTGNDMSASRSALAIAHATDAGADIILMGYGGTEPSRAEDRAIAYAKDHGVLLIAPAGDEDSNAMHYPSDHFDVLSVGSVAKTDGLSYFSNYGIYNELVAPGEDIITPCLNTSYCRGTGTGFAAAEVAGVAALIKNGYPGLTSAEIRSLLQSSATDLGRTGRDIYYGYGLLNAPAAMKAAEDLTLQKTLIAFNSGTGSREMRRTLGSGNTTLHELQLVPGWNFVSIPAPLRSQKTCRDLFSKVNTDGHTIWTYKGIGGWIAQNPEISPAPLDGLLVYSDAPVSVPLVLNMNSNSTKPVEKGWNLAGSPFLKEIPARDILSPNESSWVSILPFNVSTQQYDPAIISGAEGRFSDTRNISPFTSFWIFMDTNGTFIRSSEV</sequence>
<dbReference type="Pfam" id="PF00082">
    <property type="entry name" value="Peptidase_S8"/>
    <property type="match status" value="1"/>
</dbReference>
<keyword evidence="8" id="KW-1185">Reference proteome</keyword>
<keyword evidence="2" id="KW-0645">Protease</keyword>
<evidence type="ECO:0000313" key="8">
    <source>
        <dbReference type="Proteomes" id="UP000001941"/>
    </source>
</evidence>
<comment type="caution">
    <text evidence="5">Lacks conserved residue(s) required for the propagation of feature annotation.</text>
</comment>
<dbReference type="GO" id="GO:0006508">
    <property type="term" value="P:proteolysis"/>
    <property type="evidence" value="ECO:0007669"/>
    <property type="project" value="UniProtKB-KW"/>
</dbReference>
<dbReference type="InParanoid" id="Q2FPN3"/>
<keyword evidence="3" id="KW-0378">Hydrolase</keyword>
<dbReference type="Gene3D" id="3.40.50.200">
    <property type="entry name" value="Peptidase S8/S53 domain"/>
    <property type="match status" value="1"/>
</dbReference>
<name>Q2FPN3_METHJ</name>
<accession>Q2FPN3</accession>
<dbReference type="eggNOG" id="arCOG00702">
    <property type="taxonomic scope" value="Archaea"/>
</dbReference>
<dbReference type="AlphaFoldDB" id="Q2FPN3"/>
<dbReference type="EnsemblBacteria" id="ABD40808">
    <property type="protein sequence ID" value="ABD40808"/>
    <property type="gene ID" value="Mhun_1058"/>
</dbReference>
<evidence type="ECO:0000313" key="7">
    <source>
        <dbReference type="EMBL" id="ABD40808.1"/>
    </source>
</evidence>
<evidence type="ECO:0000256" key="4">
    <source>
        <dbReference type="ARBA" id="ARBA00022825"/>
    </source>
</evidence>